<name>A0A735P274_SALHO</name>
<evidence type="ECO:0000313" key="1">
    <source>
        <dbReference type="EMBL" id="HAE7041296.1"/>
    </source>
</evidence>
<protein>
    <submittedName>
        <fullName evidence="1">Uncharacterized protein</fullName>
    </submittedName>
</protein>
<reference evidence="1" key="1">
    <citation type="journal article" date="2018" name="Genome Biol.">
        <title>SKESA: strategic k-mer extension for scrupulous assemblies.</title>
        <authorList>
            <person name="Souvorov A."/>
            <person name="Agarwala R."/>
            <person name="Lipman D.J."/>
        </authorList>
    </citation>
    <scope>NUCLEOTIDE SEQUENCE</scope>
    <source>
        <strain evidence="1">287-86</strain>
    </source>
</reference>
<reference evidence="1" key="2">
    <citation type="submission" date="2018-07" db="EMBL/GenBank/DDBJ databases">
        <authorList>
            <consortium name="NCBI Pathogen Detection Project"/>
        </authorList>
    </citation>
    <scope>NUCLEOTIDE SEQUENCE</scope>
    <source>
        <strain evidence="1">287-86</strain>
    </source>
</reference>
<dbReference type="AlphaFoldDB" id="A0A735P274"/>
<organism evidence="1">
    <name type="scientific">Salmonella enterica subsp. houtenae serovar 16:z4,z32:-</name>
    <dbReference type="NCBI Taxonomy" id="1307497"/>
    <lineage>
        <taxon>Bacteria</taxon>
        <taxon>Pseudomonadati</taxon>
        <taxon>Pseudomonadota</taxon>
        <taxon>Gammaproteobacteria</taxon>
        <taxon>Enterobacterales</taxon>
        <taxon>Enterobacteriaceae</taxon>
        <taxon>Salmonella</taxon>
    </lineage>
</organism>
<dbReference type="EMBL" id="DAASUE010000014">
    <property type="protein sequence ID" value="HAE7041296.1"/>
    <property type="molecule type" value="Genomic_DNA"/>
</dbReference>
<comment type="caution">
    <text evidence="1">The sequence shown here is derived from an EMBL/GenBank/DDBJ whole genome shotgun (WGS) entry which is preliminary data.</text>
</comment>
<accession>A0A735P274</accession>
<gene>
    <name evidence="1" type="ORF">GND47_002788</name>
</gene>
<proteinExistence type="predicted"/>
<sequence>MDLLKILHRRHKGASALFLCRTFCYIPMVGRTGALQSAPVSMRPVRSTLSGSTTHEIDLSGGGDKHCSSEVALWLRPSPRLTRYFPFPLTPTLISPYWPTVVKNSPGLRQKATIRR</sequence>